<dbReference type="AlphaFoldDB" id="A0AAP0J543"/>
<dbReference type="InterPro" id="IPR004045">
    <property type="entry name" value="Glutathione_S-Trfase_N"/>
</dbReference>
<dbReference type="PROSITE" id="PS50404">
    <property type="entry name" value="GST_NTER"/>
    <property type="match status" value="1"/>
</dbReference>
<evidence type="ECO:0000259" key="1">
    <source>
        <dbReference type="PROSITE" id="PS50404"/>
    </source>
</evidence>
<proteinExistence type="predicted"/>
<dbReference type="GO" id="GO:0004364">
    <property type="term" value="F:glutathione transferase activity"/>
    <property type="evidence" value="ECO:0007669"/>
    <property type="project" value="InterPro"/>
</dbReference>
<dbReference type="Gene3D" id="1.20.1050.10">
    <property type="match status" value="1"/>
</dbReference>
<dbReference type="Proteomes" id="UP001419268">
    <property type="component" value="Unassembled WGS sequence"/>
</dbReference>
<feature type="domain" description="GST N-terminal" evidence="1">
    <location>
        <begin position="26"/>
        <end position="107"/>
    </location>
</feature>
<evidence type="ECO:0000313" key="2">
    <source>
        <dbReference type="EMBL" id="KAK9126870.1"/>
    </source>
</evidence>
<organism evidence="2 3">
    <name type="scientific">Stephania cephalantha</name>
    <dbReference type="NCBI Taxonomy" id="152367"/>
    <lineage>
        <taxon>Eukaryota</taxon>
        <taxon>Viridiplantae</taxon>
        <taxon>Streptophyta</taxon>
        <taxon>Embryophyta</taxon>
        <taxon>Tracheophyta</taxon>
        <taxon>Spermatophyta</taxon>
        <taxon>Magnoliopsida</taxon>
        <taxon>Ranunculales</taxon>
        <taxon>Menispermaceae</taxon>
        <taxon>Menispermoideae</taxon>
        <taxon>Cissampelideae</taxon>
        <taxon>Stephania</taxon>
    </lineage>
</organism>
<evidence type="ECO:0000313" key="3">
    <source>
        <dbReference type="Proteomes" id="UP001419268"/>
    </source>
</evidence>
<sequence>MATGTVQEVRPPALDVTSDPPSVFDGTTRLYMAYTCPFAQRAWITRNYKGLQDKIQLVPIDLWKRPAWYKEKVYPENKVPALEHNNVVIGDSLDVVKYIDSNFEGPSLLPNDPAKREFVEELLAYTDKFVGGVYACLQGMEPLVPLLIT</sequence>
<dbReference type="PANTHER" id="PTHR44328">
    <property type="entry name" value="GLUTATHIONE S-TRANSFERASE L1"/>
    <property type="match status" value="1"/>
</dbReference>
<dbReference type="InterPro" id="IPR036249">
    <property type="entry name" value="Thioredoxin-like_sf"/>
</dbReference>
<reference evidence="2 3" key="1">
    <citation type="submission" date="2024-01" db="EMBL/GenBank/DDBJ databases">
        <title>Genome assemblies of Stephania.</title>
        <authorList>
            <person name="Yang L."/>
        </authorList>
    </citation>
    <scope>NUCLEOTIDE SEQUENCE [LARGE SCALE GENOMIC DNA]</scope>
    <source>
        <strain evidence="2">JXDWG</strain>
        <tissue evidence="2">Leaf</tissue>
    </source>
</reference>
<dbReference type="PANTHER" id="PTHR44328:SF16">
    <property type="entry name" value="PROTEIN IN2-1 HOMOLOG B"/>
    <property type="match status" value="1"/>
</dbReference>
<keyword evidence="3" id="KW-1185">Reference proteome</keyword>
<name>A0AAP0J543_9MAGN</name>
<comment type="caution">
    <text evidence="2">The sequence shown here is derived from an EMBL/GenBank/DDBJ whole genome shotgun (WGS) entry which is preliminary data.</text>
</comment>
<dbReference type="InterPro" id="IPR044629">
    <property type="entry name" value="GSTL1/2/3"/>
</dbReference>
<dbReference type="FunFam" id="3.40.30.10:FF:000091">
    <property type="entry name" value="Glutathione S-transferase L2, chloroplastic"/>
    <property type="match status" value="1"/>
</dbReference>
<accession>A0AAP0J543</accession>
<dbReference type="Pfam" id="PF13417">
    <property type="entry name" value="GST_N_3"/>
    <property type="match status" value="1"/>
</dbReference>
<gene>
    <name evidence="2" type="ORF">Scep_015716</name>
</gene>
<dbReference type="EMBL" id="JBBNAG010000006">
    <property type="protein sequence ID" value="KAK9126870.1"/>
    <property type="molecule type" value="Genomic_DNA"/>
</dbReference>
<dbReference type="Gene3D" id="3.40.30.10">
    <property type="entry name" value="Glutaredoxin"/>
    <property type="match status" value="1"/>
</dbReference>
<dbReference type="SUPFAM" id="SSF52833">
    <property type="entry name" value="Thioredoxin-like"/>
    <property type="match status" value="1"/>
</dbReference>
<protein>
    <recommendedName>
        <fullName evidence="1">GST N-terminal domain-containing protein</fullName>
    </recommendedName>
</protein>